<evidence type="ECO:0000256" key="1">
    <source>
        <dbReference type="SAM" id="MobiDB-lite"/>
    </source>
</evidence>
<feature type="compositionally biased region" description="Basic and acidic residues" evidence="1">
    <location>
        <begin position="1505"/>
        <end position="1538"/>
    </location>
</feature>
<proteinExistence type="predicted"/>
<feature type="compositionally biased region" description="Basic and acidic residues" evidence="1">
    <location>
        <begin position="357"/>
        <end position="366"/>
    </location>
</feature>
<feature type="region of interest" description="Disordered" evidence="1">
    <location>
        <begin position="338"/>
        <end position="390"/>
    </location>
</feature>
<feature type="region of interest" description="Disordered" evidence="1">
    <location>
        <begin position="1024"/>
        <end position="1044"/>
    </location>
</feature>
<feature type="region of interest" description="Disordered" evidence="1">
    <location>
        <begin position="146"/>
        <end position="209"/>
    </location>
</feature>
<feature type="region of interest" description="Disordered" evidence="1">
    <location>
        <begin position="791"/>
        <end position="812"/>
    </location>
</feature>
<protein>
    <submittedName>
        <fullName evidence="2">Uncharacterized protein</fullName>
    </submittedName>
</protein>
<reference evidence="2" key="1">
    <citation type="journal article" date="2023" name="GigaByte">
        <title>Genome assembly of the bearded iris, Iris pallida Lam.</title>
        <authorList>
            <person name="Bruccoleri R.E."/>
            <person name="Oakeley E.J."/>
            <person name="Faust A.M.E."/>
            <person name="Altorfer M."/>
            <person name="Dessus-Babus S."/>
            <person name="Burckhardt D."/>
            <person name="Oertli M."/>
            <person name="Naumann U."/>
            <person name="Petersen F."/>
            <person name="Wong J."/>
        </authorList>
    </citation>
    <scope>NUCLEOTIDE SEQUENCE</scope>
    <source>
        <strain evidence="2">GSM-AAB239-AS_SAM_17_03QT</strain>
    </source>
</reference>
<feature type="compositionally biased region" description="Low complexity" evidence="1">
    <location>
        <begin position="1204"/>
        <end position="1221"/>
    </location>
</feature>
<comment type="caution">
    <text evidence="2">The sequence shown here is derived from an EMBL/GenBank/DDBJ whole genome shotgun (WGS) entry which is preliminary data.</text>
</comment>
<feature type="compositionally biased region" description="Basic and acidic residues" evidence="1">
    <location>
        <begin position="1078"/>
        <end position="1109"/>
    </location>
</feature>
<evidence type="ECO:0000313" key="2">
    <source>
        <dbReference type="EMBL" id="KAJ6808022.1"/>
    </source>
</evidence>
<feature type="region of interest" description="Disordered" evidence="1">
    <location>
        <begin position="1204"/>
        <end position="1261"/>
    </location>
</feature>
<evidence type="ECO:0000313" key="3">
    <source>
        <dbReference type="Proteomes" id="UP001140949"/>
    </source>
</evidence>
<organism evidence="2 3">
    <name type="scientific">Iris pallida</name>
    <name type="common">Sweet iris</name>
    <dbReference type="NCBI Taxonomy" id="29817"/>
    <lineage>
        <taxon>Eukaryota</taxon>
        <taxon>Viridiplantae</taxon>
        <taxon>Streptophyta</taxon>
        <taxon>Embryophyta</taxon>
        <taxon>Tracheophyta</taxon>
        <taxon>Spermatophyta</taxon>
        <taxon>Magnoliopsida</taxon>
        <taxon>Liliopsida</taxon>
        <taxon>Asparagales</taxon>
        <taxon>Iridaceae</taxon>
        <taxon>Iridoideae</taxon>
        <taxon>Irideae</taxon>
        <taxon>Iris</taxon>
    </lineage>
</organism>
<accession>A0AAX6EV38</accession>
<feature type="compositionally biased region" description="Polar residues" evidence="1">
    <location>
        <begin position="342"/>
        <end position="356"/>
    </location>
</feature>
<dbReference type="PANTHER" id="PTHR34536">
    <property type="entry name" value="DENTIN SIALOPHOSPHOPROTEIN-LIKE PROTEIN"/>
    <property type="match status" value="1"/>
</dbReference>
<gene>
    <name evidence="2" type="ORF">M6B38_168880</name>
</gene>
<dbReference type="Proteomes" id="UP001140949">
    <property type="component" value="Unassembled WGS sequence"/>
</dbReference>
<feature type="compositionally biased region" description="Basic residues" evidence="1">
    <location>
        <begin position="1298"/>
        <end position="1321"/>
    </location>
</feature>
<feature type="compositionally biased region" description="Basic and acidic residues" evidence="1">
    <location>
        <begin position="1447"/>
        <end position="1478"/>
    </location>
</feature>
<dbReference type="PANTHER" id="PTHR34536:SF6">
    <property type="entry name" value="DENTIN SIALOPHOSPHOPROTEIN-LIKE PROTEIN"/>
    <property type="match status" value="1"/>
</dbReference>
<feature type="compositionally biased region" description="Polar residues" evidence="1">
    <location>
        <begin position="368"/>
        <end position="380"/>
    </location>
</feature>
<feature type="region of interest" description="Disordered" evidence="1">
    <location>
        <begin position="1441"/>
        <end position="1563"/>
    </location>
</feature>
<sequence>MIHFCACTKSSQSSLDNPKSRDSCKFCKSCSGRLPVDGPGAQSVSMLSTVGLELPRLIDPHLTWKTASKGRQRAVRRARTSFTCANIMKAPARSLKGSEYLVDNGAKNTRDMPVSESEKVGVSILGRRFSESLESVPIKKRRFLLVRSPSPPPHHLTSYSDDDNRFLEDQPASYQDTRVNQKRLPDTKTKTSFRGKNSADGKTEPEELNEKSCDAADFSGISILAAAACDGNIVGDLVISETSVSKEHSSGEQNISRRSSQLHFLTEEKVELLPRSSEGSVGRTKVSILAAAACDGNVGGDSVISEASVSKEYSSGGQNIARNSSQLYFLTEEKEELLPRSSEASVSRTEVSSSELPSKEANDVKSDGSCNLRMSMNSSHKVPKKTTESASRDARFPWDLNTVMDVWESHDDEVLNSEPQCTSENYGKVETCEKQEGFHDTKNNSGAGDCKVHLIGEGKGVCGFEKVRMEETPVISGDHSAAGDGESKACFSFPHEDAPSSDGHHSEVLISMAYVSEETKPSYYANRNCTVSGDCLASVGGALVSVGGSSSSAAATLEEEKDEQHCKSLYSEVETDNSSYLMSCDNIIQRNTSAFEPHHGLDEGFIEATSVEEKNVASGAEQENHSDNCCTTDVQITLVTDTRSIQGEKEPLCIDSGTVRTASHSFSSHLAERIPNMLIDGNICGTVVTADASCGENMHSSSLNKTNCADADKMGGKTILCYAVCEKTDAEVIVGTKAEEMSVDATNGEKQVDSTDVEIDGVLCNQLTSENLNGTKNELPDQVLHSKSTVRPLGSANAPLEDGSSGTQRTSRNYADASAINPGRLGLEDHLDCDYYSDASQNEADRTIGMEKVEFLADDDSQYEDGEFRQPIADCWLEDGAEDGEVERVDYGSDEETNMYGAAADFSSSANQQVNNEGLPDANVRIPNGTHVGKDTQHSISPSILNCPLIADSLSGKKNIGSVAESGLRGHNRTEDGSKQLVNDVKVASKFYAASYKVIGNNGFNNGGHGDRVLGHITSSRTKMSGWDQLPGGRNSENGQAEPRVAPISRNHTGASLDTSVSSESVRRVVGPLMMRDLSSRMEKAQSSDGSQRKDKPCIRTSRSNDHDFNSQVEADAVAPRSIGRSGSSLHLQGRGRGEQWMDSLKHHGNGRHDSSGYYCHASFSHPGSRNAAAAAVAKVESNGFVVAPDGTIVKASALGSSGLRARGSGNSSSQSNHQPPMGRGSLIERDRPYGMPPIRGRSRGMSPDMSMPVGRARPGRYGPGMVKIGCRERYHAHISDDIIDSHCPVSRRDHSFSPRRRPFHLSRSHSRSPSRSRTRSPPRWASPRLRNDGRMNNGPAGFRRNSKSPNFNSETTTIVRQRPIFRERITVSRNHTSPPHSSRWIDGRKEHPEHFRGHEYRRCSPRVFSRGQKYELIDSPGRPKQSEFYQRISSGKFAEFGFNRGSRHEGRGDDRRGHGDRYEMRHSVRQYNDDGNMKRFQYGGEDGFRDHNPQPKSSDYPQEESPRAFDRNVERQLDSPWRFKEDKGQCGENRDGKNNASFMSFVAGEDDDDMDARKRRPS</sequence>
<dbReference type="EMBL" id="JANAVB010033620">
    <property type="protein sequence ID" value="KAJ6808022.1"/>
    <property type="molecule type" value="Genomic_DNA"/>
</dbReference>
<feature type="region of interest" description="Disordered" evidence="1">
    <location>
        <begin position="1287"/>
        <end position="1356"/>
    </location>
</feature>
<keyword evidence="3" id="KW-1185">Reference proteome</keyword>
<feature type="region of interest" description="Disordered" evidence="1">
    <location>
        <begin position="1073"/>
        <end position="1110"/>
    </location>
</feature>
<reference evidence="2" key="2">
    <citation type="submission" date="2023-04" db="EMBL/GenBank/DDBJ databases">
        <authorList>
            <person name="Bruccoleri R.E."/>
            <person name="Oakeley E.J."/>
            <person name="Faust A.-M."/>
            <person name="Dessus-Babus S."/>
            <person name="Altorfer M."/>
            <person name="Burckhardt D."/>
            <person name="Oertli M."/>
            <person name="Naumann U."/>
            <person name="Petersen F."/>
            <person name="Wong J."/>
        </authorList>
    </citation>
    <scope>NUCLEOTIDE SEQUENCE</scope>
    <source>
        <strain evidence="2">GSM-AAB239-AS_SAM_17_03QT</strain>
        <tissue evidence="2">Leaf</tissue>
    </source>
</reference>
<feature type="compositionally biased region" description="Basic and acidic residues" evidence="1">
    <location>
        <begin position="197"/>
        <end position="209"/>
    </location>
</feature>
<name>A0AAX6EV38_IRIPA</name>
<feature type="compositionally biased region" description="Basic and acidic residues" evidence="1">
    <location>
        <begin position="1287"/>
        <end position="1297"/>
    </location>
</feature>